<dbReference type="Pfam" id="PF04082">
    <property type="entry name" value="Fungal_trans"/>
    <property type="match status" value="1"/>
</dbReference>
<accession>A0AAD9EI47</accession>
<proteinExistence type="predicted"/>
<dbReference type="AlphaFoldDB" id="A0AAD9EI47"/>
<dbReference type="Proteomes" id="UP001243330">
    <property type="component" value="Unassembled WGS sequence"/>
</dbReference>
<dbReference type="PROSITE" id="PS00463">
    <property type="entry name" value="ZN2_CY6_FUNGAL_1"/>
    <property type="match status" value="1"/>
</dbReference>
<dbReference type="GO" id="GO:0008270">
    <property type="term" value="F:zinc ion binding"/>
    <property type="evidence" value="ECO:0007669"/>
    <property type="project" value="InterPro"/>
</dbReference>
<keyword evidence="1" id="KW-0479">Metal-binding</keyword>
<evidence type="ECO:0000256" key="2">
    <source>
        <dbReference type="ARBA" id="ARBA00023242"/>
    </source>
</evidence>
<dbReference type="CDD" id="cd12148">
    <property type="entry name" value="fungal_TF_MHR"/>
    <property type="match status" value="1"/>
</dbReference>
<gene>
    <name evidence="5" type="ORF">CCHR01_11721</name>
</gene>
<evidence type="ECO:0000313" key="6">
    <source>
        <dbReference type="Proteomes" id="UP001243330"/>
    </source>
</evidence>
<dbReference type="EMBL" id="JAQOWY010000264">
    <property type="protein sequence ID" value="KAK1845656.1"/>
    <property type="molecule type" value="Genomic_DNA"/>
</dbReference>
<keyword evidence="6" id="KW-1185">Reference proteome</keyword>
<name>A0AAD9EI47_9PEZI</name>
<dbReference type="Pfam" id="PF00172">
    <property type="entry name" value="Zn_clus"/>
    <property type="match status" value="1"/>
</dbReference>
<dbReference type="SUPFAM" id="SSF57701">
    <property type="entry name" value="Zn2/Cys6 DNA-binding domain"/>
    <property type="match status" value="1"/>
</dbReference>
<feature type="compositionally biased region" description="Low complexity" evidence="3">
    <location>
        <begin position="82"/>
        <end position="91"/>
    </location>
</feature>
<evidence type="ECO:0000313" key="5">
    <source>
        <dbReference type="EMBL" id="KAK1845656.1"/>
    </source>
</evidence>
<keyword evidence="2" id="KW-0539">Nucleus</keyword>
<evidence type="ECO:0000256" key="1">
    <source>
        <dbReference type="ARBA" id="ARBA00022723"/>
    </source>
</evidence>
<organism evidence="5 6">
    <name type="scientific">Colletotrichum chrysophilum</name>
    <dbReference type="NCBI Taxonomy" id="1836956"/>
    <lineage>
        <taxon>Eukaryota</taxon>
        <taxon>Fungi</taxon>
        <taxon>Dikarya</taxon>
        <taxon>Ascomycota</taxon>
        <taxon>Pezizomycotina</taxon>
        <taxon>Sordariomycetes</taxon>
        <taxon>Hypocreomycetidae</taxon>
        <taxon>Glomerellales</taxon>
        <taxon>Glomerellaceae</taxon>
        <taxon>Colletotrichum</taxon>
        <taxon>Colletotrichum gloeosporioides species complex</taxon>
    </lineage>
</organism>
<dbReference type="InterPro" id="IPR001138">
    <property type="entry name" value="Zn2Cys6_DnaBD"/>
</dbReference>
<feature type="region of interest" description="Disordered" evidence="3">
    <location>
        <begin position="77"/>
        <end position="147"/>
    </location>
</feature>
<dbReference type="InterPro" id="IPR053181">
    <property type="entry name" value="EcdB-like_regulator"/>
</dbReference>
<dbReference type="Gene3D" id="4.10.240.10">
    <property type="entry name" value="Zn(2)-C6 fungal-type DNA-binding domain"/>
    <property type="match status" value="1"/>
</dbReference>
<dbReference type="InterPro" id="IPR007219">
    <property type="entry name" value="XnlR_reg_dom"/>
</dbReference>
<dbReference type="SMART" id="SM00066">
    <property type="entry name" value="GAL4"/>
    <property type="match status" value="1"/>
</dbReference>
<dbReference type="GO" id="GO:0006351">
    <property type="term" value="P:DNA-templated transcription"/>
    <property type="evidence" value="ECO:0007669"/>
    <property type="project" value="InterPro"/>
</dbReference>
<dbReference type="PROSITE" id="PS50048">
    <property type="entry name" value="ZN2_CY6_FUNGAL_2"/>
    <property type="match status" value="1"/>
</dbReference>
<protein>
    <recommendedName>
        <fullName evidence="4">Zn(2)-C6 fungal-type domain-containing protein</fullName>
    </recommendedName>
</protein>
<evidence type="ECO:0000259" key="4">
    <source>
        <dbReference type="PROSITE" id="PS50048"/>
    </source>
</evidence>
<reference evidence="5" key="1">
    <citation type="submission" date="2023-01" db="EMBL/GenBank/DDBJ databases">
        <title>Colletotrichum chrysophilum M932 genome sequence.</title>
        <authorList>
            <person name="Baroncelli R."/>
        </authorList>
    </citation>
    <scope>NUCLEOTIDE SEQUENCE</scope>
    <source>
        <strain evidence="5">M932</strain>
    </source>
</reference>
<dbReference type="CDD" id="cd00067">
    <property type="entry name" value="GAL4"/>
    <property type="match status" value="1"/>
</dbReference>
<feature type="domain" description="Zn(2)-C6 fungal-type" evidence="4">
    <location>
        <begin position="11"/>
        <end position="41"/>
    </location>
</feature>
<dbReference type="InterPro" id="IPR036864">
    <property type="entry name" value="Zn2-C6_fun-type_DNA-bd_sf"/>
</dbReference>
<comment type="caution">
    <text evidence="5">The sequence shown here is derived from an EMBL/GenBank/DDBJ whole genome shotgun (WGS) entry which is preliminary data.</text>
</comment>
<evidence type="ECO:0000256" key="3">
    <source>
        <dbReference type="SAM" id="MobiDB-lite"/>
    </source>
</evidence>
<dbReference type="GO" id="GO:0000981">
    <property type="term" value="F:DNA-binding transcription factor activity, RNA polymerase II-specific"/>
    <property type="evidence" value="ECO:0007669"/>
    <property type="project" value="InterPro"/>
</dbReference>
<dbReference type="PANTHER" id="PTHR47785:SF2">
    <property type="entry name" value="ZN(II)2CYS6 TRANSCRIPTION FACTOR (EUROFUNG)"/>
    <property type="match status" value="1"/>
</dbReference>
<dbReference type="GO" id="GO:0003677">
    <property type="term" value="F:DNA binding"/>
    <property type="evidence" value="ECO:0007669"/>
    <property type="project" value="InterPro"/>
</dbReference>
<sequence length="729" mass="81246">MPYPRRRAPIACEYCRHRKRRCDGRTPVCSLCATAGVECKYLDKPPEVRKARRPDNAGTAALLQRINELENRLRECQRNESGRSACSSSRSSTHEPTSCLGDDPPTSTEGDRNSDPFQVDDGVGQTGGSATGTPNAQIGVLPDPLTGMSVDNDPPIAPGVSTPQTSTLGFSPSIWAAQPLPTSDWLQLACASVLNYGPSSIPTTDEGGYVIIPSGHHTTTSSLLSIEPVRALVGYYPGGLFYDLEASREASPVIPSDMMSDDLGLLLSQVDLSQGTTDRLISGFFAFIHPQFPIIDRDLFPDVFEKSKQDVSKHIYGPSLGMCLLILALGALGSTDSPLSPDDNDSAGMPYFIIAYRILTTIWAGSFDDDLCQPTGMLLAAIYLCFKSRPLAAWKLAYMSSCNLQLLTQRTMSGCYDKEHDDMLSRLCWTCFVVECDSLSEFRLPRTGIEMAIDRMNFPQLDACNERDNVMFLALCSIRRLLNRIHNSVYRSSNKHDLSPIDTVDQMGFNSRAQHALLALVSLEGILSELERQLDAWYSSLPEIVKPDLCSTVPSDTQDAWLRLRYWSARHIISRPCLIYEITWCKKGEVQPEYVSRHVERCLDSSRNFIRTSIHVLTKQTYYSWMVLQAQLSHSVLIVAAVSCSSMKHRVPEWRDLLQLAVEAVKPWSTRCSSAEVILLILQTLRHKVGFVTSWQTRRPENASMVGNKMVPVRHRRCMLITLKIPNPH</sequence>
<dbReference type="PANTHER" id="PTHR47785">
    <property type="entry name" value="ZN(II)2CYS6 TRANSCRIPTION FACTOR (EUROFUNG)-RELATED-RELATED"/>
    <property type="match status" value="1"/>
</dbReference>